<dbReference type="RefSeq" id="WP_188364347.1">
    <property type="nucleotide sequence ID" value="NZ_BAABJF010000032.1"/>
</dbReference>
<dbReference type="InterPro" id="IPR052168">
    <property type="entry name" value="Cytochrome_b561_oxidase"/>
</dbReference>
<evidence type="ECO:0000256" key="9">
    <source>
        <dbReference type="ARBA" id="ARBA00022989"/>
    </source>
</evidence>
<evidence type="ECO:0000256" key="3">
    <source>
        <dbReference type="ARBA" id="ARBA00022448"/>
    </source>
</evidence>
<evidence type="ECO:0000313" key="15">
    <source>
        <dbReference type="EMBL" id="GGF88925.1"/>
    </source>
</evidence>
<evidence type="ECO:0000256" key="1">
    <source>
        <dbReference type="ARBA" id="ARBA00001970"/>
    </source>
</evidence>
<reference evidence="15" key="2">
    <citation type="submission" date="2020-09" db="EMBL/GenBank/DDBJ databases">
        <authorList>
            <person name="Sun Q."/>
            <person name="Zhou Y."/>
        </authorList>
    </citation>
    <scope>NUCLEOTIDE SEQUENCE</scope>
    <source>
        <strain evidence="15">CGMCC 1.12181</strain>
    </source>
</reference>
<feature type="transmembrane region" description="Helical" evidence="13">
    <location>
        <begin position="12"/>
        <end position="30"/>
    </location>
</feature>
<dbReference type="PANTHER" id="PTHR30529">
    <property type="entry name" value="CYTOCHROME B561"/>
    <property type="match status" value="1"/>
</dbReference>
<dbReference type="PANTHER" id="PTHR30529:SF1">
    <property type="entry name" value="CYTOCHROME B561 HOMOLOG 2"/>
    <property type="match status" value="1"/>
</dbReference>
<dbReference type="GO" id="GO:0005886">
    <property type="term" value="C:plasma membrane"/>
    <property type="evidence" value="ECO:0007669"/>
    <property type="project" value="UniProtKB-SubCell"/>
</dbReference>
<gene>
    <name evidence="15" type="primary">yceJ</name>
    <name evidence="15" type="ORF">GCM10011365_07630</name>
</gene>
<reference evidence="15" key="1">
    <citation type="journal article" date="2014" name="Int. J. Syst. Evol. Microbiol.">
        <title>Complete genome sequence of Corynebacterium casei LMG S-19264T (=DSM 44701T), isolated from a smear-ripened cheese.</title>
        <authorList>
            <consortium name="US DOE Joint Genome Institute (JGI-PGF)"/>
            <person name="Walter F."/>
            <person name="Albersmeier A."/>
            <person name="Kalinowski J."/>
            <person name="Ruckert C."/>
        </authorList>
    </citation>
    <scope>NUCLEOTIDE SEQUENCE</scope>
    <source>
        <strain evidence="15">CGMCC 1.12181</strain>
    </source>
</reference>
<keyword evidence="8" id="KW-0249">Electron transport</keyword>
<dbReference type="InterPro" id="IPR016174">
    <property type="entry name" value="Di-haem_cyt_TM"/>
</dbReference>
<dbReference type="GO" id="GO:0020037">
    <property type="term" value="F:heme binding"/>
    <property type="evidence" value="ECO:0007669"/>
    <property type="project" value="TreeGrafter"/>
</dbReference>
<dbReference type="GO" id="GO:0022904">
    <property type="term" value="P:respiratory electron transport chain"/>
    <property type="evidence" value="ECO:0007669"/>
    <property type="project" value="InterPro"/>
</dbReference>
<keyword evidence="6 13" id="KW-0812">Transmembrane</keyword>
<dbReference type="Pfam" id="PF01292">
    <property type="entry name" value="Ni_hydr_CYTB"/>
    <property type="match status" value="1"/>
</dbReference>
<keyword evidence="4" id="KW-1003">Cell membrane</keyword>
<comment type="cofactor">
    <cofactor evidence="1">
        <name>heme b</name>
        <dbReference type="ChEBI" id="CHEBI:60344"/>
    </cofactor>
</comment>
<keyword evidence="5" id="KW-0349">Heme</keyword>
<name>A0A917FKB3_9GAMM</name>
<feature type="transmembrane region" description="Helical" evidence="13">
    <location>
        <begin position="86"/>
        <end position="106"/>
    </location>
</feature>
<dbReference type="AlphaFoldDB" id="A0A917FKB3"/>
<evidence type="ECO:0000256" key="6">
    <source>
        <dbReference type="ARBA" id="ARBA00022692"/>
    </source>
</evidence>
<evidence type="ECO:0000259" key="14">
    <source>
        <dbReference type="Pfam" id="PF01292"/>
    </source>
</evidence>
<dbReference type="SUPFAM" id="SSF81342">
    <property type="entry name" value="Transmembrane di-heme cytochromes"/>
    <property type="match status" value="1"/>
</dbReference>
<dbReference type="Proteomes" id="UP000605253">
    <property type="component" value="Unassembled WGS sequence"/>
</dbReference>
<evidence type="ECO:0000256" key="4">
    <source>
        <dbReference type="ARBA" id="ARBA00022475"/>
    </source>
</evidence>
<evidence type="ECO:0000256" key="7">
    <source>
        <dbReference type="ARBA" id="ARBA00022723"/>
    </source>
</evidence>
<keyword evidence="16" id="KW-1185">Reference proteome</keyword>
<dbReference type="InterPro" id="IPR011577">
    <property type="entry name" value="Cyt_b561_bac/Ni-Hgenase"/>
</dbReference>
<evidence type="ECO:0000256" key="12">
    <source>
        <dbReference type="ARBA" id="ARBA00037975"/>
    </source>
</evidence>
<feature type="transmembrane region" description="Helical" evidence="13">
    <location>
        <begin position="141"/>
        <end position="162"/>
    </location>
</feature>
<evidence type="ECO:0000256" key="10">
    <source>
        <dbReference type="ARBA" id="ARBA00023004"/>
    </source>
</evidence>
<keyword evidence="9 13" id="KW-1133">Transmembrane helix</keyword>
<dbReference type="GO" id="GO:0009055">
    <property type="term" value="F:electron transfer activity"/>
    <property type="evidence" value="ECO:0007669"/>
    <property type="project" value="InterPro"/>
</dbReference>
<dbReference type="EMBL" id="BMEO01000002">
    <property type="protein sequence ID" value="GGF88925.1"/>
    <property type="molecule type" value="Genomic_DNA"/>
</dbReference>
<evidence type="ECO:0000313" key="16">
    <source>
        <dbReference type="Proteomes" id="UP000605253"/>
    </source>
</evidence>
<comment type="subcellular location">
    <subcellularLocation>
        <location evidence="2">Cell membrane</location>
        <topology evidence="2">Multi-pass membrane protein</topology>
    </subcellularLocation>
</comment>
<keyword evidence="11 13" id="KW-0472">Membrane</keyword>
<organism evidence="15 16">
    <name type="scientific">Marinicella pacifica</name>
    <dbReference type="NCBI Taxonomy" id="1171543"/>
    <lineage>
        <taxon>Bacteria</taxon>
        <taxon>Pseudomonadati</taxon>
        <taxon>Pseudomonadota</taxon>
        <taxon>Gammaproteobacteria</taxon>
        <taxon>Lysobacterales</taxon>
        <taxon>Marinicellaceae</taxon>
        <taxon>Marinicella</taxon>
    </lineage>
</organism>
<comment type="caution">
    <text evidence="15">The sequence shown here is derived from an EMBL/GenBank/DDBJ whole genome shotgun (WGS) entry which is preliminary data.</text>
</comment>
<dbReference type="Gene3D" id="1.20.950.20">
    <property type="entry name" value="Transmembrane di-heme cytochromes, Chain C"/>
    <property type="match status" value="1"/>
</dbReference>
<proteinExistence type="inferred from homology"/>
<keyword evidence="7" id="KW-0479">Metal-binding</keyword>
<evidence type="ECO:0000256" key="13">
    <source>
        <dbReference type="SAM" id="Phobius"/>
    </source>
</evidence>
<evidence type="ECO:0000256" key="5">
    <source>
        <dbReference type="ARBA" id="ARBA00022617"/>
    </source>
</evidence>
<keyword evidence="10" id="KW-0408">Iron</keyword>
<dbReference type="GO" id="GO:0046872">
    <property type="term" value="F:metal ion binding"/>
    <property type="evidence" value="ECO:0007669"/>
    <property type="project" value="UniProtKB-KW"/>
</dbReference>
<accession>A0A917FKB3</accession>
<feature type="domain" description="Cytochrome b561 bacterial/Ni-hydrogenase" evidence="14">
    <location>
        <begin position="4"/>
        <end position="173"/>
    </location>
</feature>
<sequence length="173" mass="20346">MNKYTLTTRIIHWLSALLIFFMFISGWYMVELDYYSPWYNRLPELHYAFGMLLMLVWLIKIIRLFAGQQKRLSPPVKPFERILSQLIQFLFYVFVTALVMTGYLMMTAQGQPKILFEFIHLPALTEFSGAVVDTMGWIHEYGAYILIGFVALHVIGAVKHHFIDKDDTLKRMI</sequence>
<comment type="similarity">
    <text evidence="12">Belongs to the cytochrome b561 family.</text>
</comment>
<evidence type="ECO:0000256" key="8">
    <source>
        <dbReference type="ARBA" id="ARBA00022982"/>
    </source>
</evidence>
<evidence type="ECO:0000256" key="11">
    <source>
        <dbReference type="ARBA" id="ARBA00023136"/>
    </source>
</evidence>
<evidence type="ECO:0000256" key="2">
    <source>
        <dbReference type="ARBA" id="ARBA00004651"/>
    </source>
</evidence>
<protein>
    <submittedName>
        <fullName evidence="15">Cytochrome b</fullName>
    </submittedName>
</protein>
<feature type="transmembrane region" description="Helical" evidence="13">
    <location>
        <begin position="45"/>
        <end position="66"/>
    </location>
</feature>
<keyword evidence="3" id="KW-0813">Transport</keyword>